<dbReference type="EMBL" id="AP015044">
    <property type="protein sequence ID" value="BAU02133.1"/>
    <property type="molecule type" value="Genomic_DNA"/>
</dbReference>
<proteinExistence type="predicted"/>
<gene>
    <name evidence="2" type="primary">Vigan.11G157000</name>
    <name evidence="2" type="ORF">VIGAN_11157000</name>
</gene>
<evidence type="ECO:0000313" key="2">
    <source>
        <dbReference type="EMBL" id="BAU02133.1"/>
    </source>
</evidence>
<protein>
    <submittedName>
        <fullName evidence="2">Uncharacterized protein</fullName>
    </submittedName>
</protein>
<keyword evidence="1" id="KW-0812">Transmembrane</keyword>
<reference evidence="2 3" key="1">
    <citation type="journal article" date="2015" name="Sci. Rep.">
        <title>The power of single molecule real-time sequencing technology in the de novo assembly of a eukaryotic genome.</title>
        <authorList>
            <person name="Sakai H."/>
            <person name="Naito K."/>
            <person name="Ogiso-Tanaka E."/>
            <person name="Takahashi Y."/>
            <person name="Iseki K."/>
            <person name="Muto C."/>
            <person name="Satou K."/>
            <person name="Teruya K."/>
            <person name="Shiroma A."/>
            <person name="Shimoji M."/>
            <person name="Hirano T."/>
            <person name="Itoh T."/>
            <person name="Kaga A."/>
            <person name="Tomooka N."/>
        </authorList>
    </citation>
    <scope>NUCLEOTIDE SEQUENCE [LARGE SCALE GENOMIC DNA]</scope>
    <source>
        <strain evidence="3">cv. Shumari</strain>
    </source>
</reference>
<feature type="transmembrane region" description="Helical" evidence="1">
    <location>
        <begin position="12"/>
        <end position="33"/>
    </location>
</feature>
<evidence type="ECO:0000256" key="1">
    <source>
        <dbReference type="SAM" id="Phobius"/>
    </source>
</evidence>
<dbReference type="Proteomes" id="UP000291084">
    <property type="component" value="Chromosome 11"/>
</dbReference>
<accession>A0A0S3TAU2</accession>
<feature type="transmembrane region" description="Helical" evidence="1">
    <location>
        <begin position="53"/>
        <end position="71"/>
    </location>
</feature>
<organism evidence="2 3">
    <name type="scientific">Vigna angularis var. angularis</name>
    <dbReference type="NCBI Taxonomy" id="157739"/>
    <lineage>
        <taxon>Eukaryota</taxon>
        <taxon>Viridiplantae</taxon>
        <taxon>Streptophyta</taxon>
        <taxon>Embryophyta</taxon>
        <taxon>Tracheophyta</taxon>
        <taxon>Spermatophyta</taxon>
        <taxon>Magnoliopsida</taxon>
        <taxon>eudicotyledons</taxon>
        <taxon>Gunneridae</taxon>
        <taxon>Pentapetalae</taxon>
        <taxon>rosids</taxon>
        <taxon>fabids</taxon>
        <taxon>Fabales</taxon>
        <taxon>Fabaceae</taxon>
        <taxon>Papilionoideae</taxon>
        <taxon>50 kb inversion clade</taxon>
        <taxon>NPAAA clade</taxon>
        <taxon>indigoferoid/millettioid clade</taxon>
        <taxon>Phaseoleae</taxon>
        <taxon>Vigna</taxon>
    </lineage>
</organism>
<sequence length="81" mass="10082">MLNNFFEQLLQWSWQNLLLGFSFLLFLSTRHIVRFYISNTRIYRLLLFALRQFSYFLNHVYYIISLLILFVCVHEYTRFIC</sequence>
<dbReference type="AlphaFoldDB" id="A0A0S3TAU2"/>
<keyword evidence="3" id="KW-1185">Reference proteome</keyword>
<keyword evidence="1" id="KW-1133">Transmembrane helix</keyword>
<name>A0A0S3TAU2_PHAAN</name>
<keyword evidence="1" id="KW-0472">Membrane</keyword>
<evidence type="ECO:0000313" key="3">
    <source>
        <dbReference type="Proteomes" id="UP000291084"/>
    </source>
</evidence>